<dbReference type="PANTHER" id="PTHR21113:SF4">
    <property type="entry name" value="CHITIN-BINDING TYPE-4 DOMAIN-CONTAINING PROTEIN"/>
    <property type="match status" value="1"/>
</dbReference>
<gene>
    <name evidence="4" type="ORF">LSINAPIS_LOCUS6475</name>
</gene>
<feature type="domain" description="Chitin-binding type-4" evidence="3">
    <location>
        <begin position="17"/>
        <end position="201"/>
    </location>
</feature>
<proteinExistence type="predicted"/>
<dbReference type="Proteomes" id="UP000324832">
    <property type="component" value="Unassembled WGS sequence"/>
</dbReference>
<organism evidence="4 5">
    <name type="scientific">Leptidea sinapis</name>
    <dbReference type="NCBI Taxonomy" id="189913"/>
    <lineage>
        <taxon>Eukaryota</taxon>
        <taxon>Metazoa</taxon>
        <taxon>Ecdysozoa</taxon>
        <taxon>Arthropoda</taxon>
        <taxon>Hexapoda</taxon>
        <taxon>Insecta</taxon>
        <taxon>Pterygota</taxon>
        <taxon>Neoptera</taxon>
        <taxon>Endopterygota</taxon>
        <taxon>Lepidoptera</taxon>
        <taxon>Glossata</taxon>
        <taxon>Ditrysia</taxon>
        <taxon>Papilionoidea</taxon>
        <taxon>Pieridae</taxon>
        <taxon>Dismorphiinae</taxon>
        <taxon>Leptidea</taxon>
    </lineage>
</organism>
<feature type="signal peptide" evidence="2">
    <location>
        <begin position="1"/>
        <end position="16"/>
    </location>
</feature>
<feature type="chain" id="PRO_5023138632" description="Chitin-binding type-4 domain-containing protein" evidence="2">
    <location>
        <begin position="17"/>
        <end position="271"/>
    </location>
</feature>
<dbReference type="AlphaFoldDB" id="A0A5E4Q8D2"/>
<protein>
    <recommendedName>
        <fullName evidence="3">Chitin-binding type-4 domain-containing protein</fullName>
    </recommendedName>
</protein>
<reference evidence="4 5" key="1">
    <citation type="submission" date="2017-07" db="EMBL/GenBank/DDBJ databases">
        <authorList>
            <person name="Talla V."/>
            <person name="Backstrom N."/>
        </authorList>
    </citation>
    <scope>NUCLEOTIDE SEQUENCE [LARGE SCALE GENOMIC DNA]</scope>
</reference>
<keyword evidence="2" id="KW-0732">Signal</keyword>
<sequence length="271" mass="30441">MWQMIALSAFVVSVSGHGRVLDPPGRASMWRKGYPTPHNYDDDGLNCGGFHTQYGVNHGLCGACGDAYNMATPRTHELGGKYGLGIIVAEYEAGEVVEMTVQLSVYHKGYWYFKICTDPTSESNQECFDEHQLELEDGGYLYYPSTGGTFTVRYRIPDDISCEHCVLQWRYVAGNNWGICEDGRGELGCGDQETFGACSDIKITPNKYLSAESIPLPLSAMIGNFEGLLRLLRKENVAPYRSKPKRKHNNKKNHRQPRLKGMNKSKKRKKV</sequence>
<dbReference type="PANTHER" id="PTHR21113">
    <property type="entry name" value="AGAP001705-PA"/>
    <property type="match status" value="1"/>
</dbReference>
<dbReference type="Pfam" id="PF03067">
    <property type="entry name" value="LPMO_10"/>
    <property type="match status" value="1"/>
</dbReference>
<feature type="region of interest" description="Disordered" evidence="1">
    <location>
        <begin position="239"/>
        <end position="271"/>
    </location>
</feature>
<evidence type="ECO:0000256" key="1">
    <source>
        <dbReference type="SAM" id="MobiDB-lite"/>
    </source>
</evidence>
<dbReference type="EMBL" id="FZQP02002037">
    <property type="protein sequence ID" value="VVC94562.1"/>
    <property type="molecule type" value="Genomic_DNA"/>
</dbReference>
<dbReference type="InterPro" id="IPR004302">
    <property type="entry name" value="Cellulose/chitin-bd_N"/>
</dbReference>
<evidence type="ECO:0000259" key="3">
    <source>
        <dbReference type="Pfam" id="PF03067"/>
    </source>
</evidence>
<feature type="compositionally biased region" description="Basic residues" evidence="1">
    <location>
        <begin position="242"/>
        <end position="271"/>
    </location>
</feature>
<accession>A0A5E4Q8D2</accession>
<keyword evidence="5" id="KW-1185">Reference proteome</keyword>
<evidence type="ECO:0000256" key="2">
    <source>
        <dbReference type="SAM" id="SignalP"/>
    </source>
</evidence>
<name>A0A5E4Q8D2_9NEOP</name>
<evidence type="ECO:0000313" key="5">
    <source>
        <dbReference type="Proteomes" id="UP000324832"/>
    </source>
</evidence>
<evidence type="ECO:0000313" key="4">
    <source>
        <dbReference type="EMBL" id="VVC94562.1"/>
    </source>
</evidence>